<dbReference type="Gene3D" id="3.40.50.1820">
    <property type="entry name" value="alpha/beta hydrolase"/>
    <property type="match status" value="1"/>
</dbReference>
<dbReference type="GO" id="GO:0005615">
    <property type="term" value="C:extracellular space"/>
    <property type="evidence" value="ECO:0007669"/>
    <property type="project" value="TreeGrafter"/>
</dbReference>
<feature type="non-terminal residue" evidence="6">
    <location>
        <position position="174"/>
    </location>
</feature>
<evidence type="ECO:0000256" key="3">
    <source>
        <dbReference type="ARBA" id="ARBA00022525"/>
    </source>
</evidence>
<dbReference type="AlphaFoldDB" id="A0A8S4PIS1"/>
<evidence type="ECO:0000256" key="2">
    <source>
        <dbReference type="ARBA" id="ARBA00010701"/>
    </source>
</evidence>
<sequence>YALDPDADSAAKYARKSGTALGEYVKFLENAVKADRRNMQLAGHSMGGQVVSFAGKELTNPKISTIFGLDTAEGNFNCSDPTDCLNPTDADLVVEIHTMVSRTDKGHIDFWPLHPNVNPFNFIGEHLKGADYWVESIASDCTFEAYSCPDEDSFMNGKCSTTCTKDNCNHMGLK</sequence>
<dbReference type="InterPro" id="IPR013818">
    <property type="entry name" value="Lipase"/>
</dbReference>
<comment type="caution">
    <text evidence="6">The sequence shown here is derived from an EMBL/GenBank/DDBJ whole genome shotgun (WGS) entry which is preliminary data.</text>
</comment>
<evidence type="ECO:0000313" key="7">
    <source>
        <dbReference type="Proteomes" id="UP000749559"/>
    </source>
</evidence>
<feature type="domain" description="Lipase" evidence="5">
    <location>
        <begin position="9"/>
        <end position="173"/>
    </location>
</feature>
<dbReference type="SUPFAM" id="SSF53474">
    <property type="entry name" value="alpha/beta-Hydrolases"/>
    <property type="match status" value="1"/>
</dbReference>
<dbReference type="GO" id="GO:0016042">
    <property type="term" value="P:lipid catabolic process"/>
    <property type="evidence" value="ECO:0007669"/>
    <property type="project" value="TreeGrafter"/>
</dbReference>
<reference evidence="6" key="1">
    <citation type="submission" date="2022-03" db="EMBL/GenBank/DDBJ databases">
        <authorList>
            <person name="Martin C."/>
        </authorList>
    </citation>
    <scope>NUCLEOTIDE SEQUENCE</scope>
</reference>
<gene>
    <name evidence="6" type="ORF">OFUS_LOCUS18504</name>
</gene>
<dbReference type="PRINTS" id="PR00821">
    <property type="entry name" value="TAGLIPASE"/>
</dbReference>
<comment type="similarity">
    <text evidence="2 4">Belongs to the AB hydrolase superfamily. Lipase family.</text>
</comment>
<dbReference type="Pfam" id="PF00151">
    <property type="entry name" value="Lipase"/>
    <property type="match status" value="1"/>
</dbReference>
<comment type="subcellular location">
    <subcellularLocation>
        <location evidence="1">Secreted</location>
    </subcellularLocation>
</comment>
<dbReference type="Proteomes" id="UP000749559">
    <property type="component" value="Unassembled WGS sequence"/>
</dbReference>
<evidence type="ECO:0000256" key="4">
    <source>
        <dbReference type="RuleBase" id="RU004262"/>
    </source>
</evidence>
<dbReference type="PANTHER" id="PTHR11610">
    <property type="entry name" value="LIPASE"/>
    <property type="match status" value="1"/>
</dbReference>
<keyword evidence="3" id="KW-0964">Secreted</keyword>
<dbReference type="GO" id="GO:0016298">
    <property type="term" value="F:lipase activity"/>
    <property type="evidence" value="ECO:0007669"/>
    <property type="project" value="InterPro"/>
</dbReference>
<dbReference type="InterPro" id="IPR000734">
    <property type="entry name" value="TAG_lipase"/>
</dbReference>
<dbReference type="OrthoDB" id="199913at2759"/>
<evidence type="ECO:0000256" key="1">
    <source>
        <dbReference type="ARBA" id="ARBA00004613"/>
    </source>
</evidence>
<organism evidence="6 7">
    <name type="scientific">Owenia fusiformis</name>
    <name type="common">Polychaete worm</name>
    <dbReference type="NCBI Taxonomy" id="6347"/>
    <lineage>
        <taxon>Eukaryota</taxon>
        <taxon>Metazoa</taxon>
        <taxon>Spiralia</taxon>
        <taxon>Lophotrochozoa</taxon>
        <taxon>Annelida</taxon>
        <taxon>Polychaeta</taxon>
        <taxon>Sedentaria</taxon>
        <taxon>Canalipalpata</taxon>
        <taxon>Sabellida</taxon>
        <taxon>Oweniida</taxon>
        <taxon>Oweniidae</taxon>
        <taxon>Owenia</taxon>
    </lineage>
</organism>
<dbReference type="InterPro" id="IPR029058">
    <property type="entry name" value="AB_hydrolase_fold"/>
</dbReference>
<dbReference type="EMBL" id="CAIIXF020000009">
    <property type="protein sequence ID" value="CAH1793683.1"/>
    <property type="molecule type" value="Genomic_DNA"/>
</dbReference>
<evidence type="ECO:0000259" key="5">
    <source>
        <dbReference type="Pfam" id="PF00151"/>
    </source>
</evidence>
<dbReference type="PANTHER" id="PTHR11610:SF178">
    <property type="entry name" value="LIPASE MEMBER H-A-LIKE PROTEIN"/>
    <property type="match status" value="1"/>
</dbReference>
<evidence type="ECO:0000313" key="6">
    <source>
        <dbReference type="EMBL" id="CAH1793683.1"/>
    </source>
</evidence>
<feature type="non-terminal residue" evidence="6">
    <location>
        <position position="1"/>
    </location>
</feature>
<keyword evidence="7" id="KW-1185">Reference proteome</keyword>
<accession>A0A8S4PIS1</accession>
<protein>
    <recommendedName>
        <fullName evidence="5">Lipase domain-containing protein</fullName>
    </recommendedName>
</protein>
<proteinExistence type="inferred from homology"/>
<name>A0A8S4PIS1_OWEFU</name>